<feature type="transmembrane region" description="Helical" evidence="8">
    <location>
        <begin position="520"/>
        <end position="538"/>
    </location>
</feature>
<keyword evidence="5 8" id="KW-0812">Transmembrane</keyword>
<feature type="transmembrane region" description="Helical" evidence="8">
    <location>
        <begin position="194"/>
        <end position="213"/>
    </location>
</feature>
<feature type="transmembrane region" description="Helical" evidence="8">
    <location>
        <begin position="402"/>
        <end position="419"/>
    </location>
</feature>
<protein>
    <recommendedName>
        <fullName evidence="8">L-lactate permease</fullName>
    </recommendedName>
</protein>
<evidence type="ECO:0000256" key="6">
    <source>
        <dbReference type="ARBA" id="ARBA00022989"/>
    </source>
</evidence>
<name>A0ABZ1IAA1_9PSEU</name>
<feature type="transmembrane region" description="Helical" evidence="8">
    <location>
        <begin position="12"/>
        <end position="33"/>
    </location>
</feature>
<feature type="transmembrane region" description="Helical" evidence="8">
    <location>
        <begin position="489"/>
        <end position="508"/>
    </location>
</feature>
<comment type="function">
    <text evidence="8">Uptake of L-lactate across the membrane. Can also transport D-lactate and glycolate.</text>
</comment>
<feature type="transmembrane region" description="Helical" evidence="8">
    <location>
        <begin position="426"/>
        <end position="447"/>
    </location>
</feature>
<keyword evidence="6 8" id="KW-1133">Transmembrane helix</keyword>
<feature type="transmembrane region" description="Helical" evidence="8">
    <location>
        <begin position="306"/>
        <end position="325"/>
    </location>
</feature>
<evidence type="ECO:0000313" key="10">
    <source>
        <dbReference type="Proteomes" id="UP001330812"/>
    </source>
</evidence>
<evidence type="ECO:0000256" key="4">
    <source>
        <dbReference type="ARBA" id="ARBA00022475"/>
    </source>
</evidence>
<evidence type="ECO:0000256" key="5">
    <source>
        <dbReference type="ARBA" id="ARBA00022692"/>
    </source>
</evidence>
<dbReference type="PANTHER" id="PTHR30003:SF0">
    <property type="entry name" value="GLYCOLATE PERMEASE GLCA-RELATED"/>
    <property type="match status" value="1"/>
</dbReference>
<feature type="transmembrane region" description="Helical" evidence="8">
    <location>
        <begin position="225"/>
        <end position="249"/>
    </location>
</feature>
<dbReference type="Proteomes" id="UP001330812">
    <property type="component" value="Chromosome"/>
</dbReference>
<dbReference type="InterPro" id="IPR003804">
    <property type="entry name" value="Lactate_perm"/>
</dbReference>
<feature type="transmembrane region" description="Helical" evidence="8">
    <location>
        <begin position="71"/>
        <end position="89"/>
    </location>
</feature>
<dbReference type="RefSeq" id="WP_326834202.1">
    <property type="nucleotide sequence ID" value="NZ_CP142149.1"/>
</dbReference>
<dbReference type="PANTHER" id="PTHR30003">
    <property type="entry name" value="L-LACTATE PERMEASE"/>
    <property type="match status" value="1"/>
</dbReference>
<evidence type="ECO:0000256" key="8">
    <source>
        <dbReference type="RuleBase" id="RU365092"/>
    </source>
</evidence>
<dbReference type="Pfam" id="PF02652">
    <property type="entry name" value="Lactate_perm"/>
    <property type="match status" value="1"/>
</dbReference>
<keyword evidence="7 8" id="KW-0472">Membrane</keyword>
<evidence type="ECO:0000256" key="1">
    <source>
        <dbReference type="ARBA" id="ARBA00004651"/>
    </source>
</evidence>
<keyword evidence="10" id="KW-1185">Reference proteome</keyword>
<sequence length="547" mass="55703">MFTQLLVPVGGSLTLSALLAAIPLLLLIVLLGVFKTPARIAAPVSLVAALVVGIVAFRLPASVGFSGAAEGIVYGIFPILWVAINAIWLHKVTELRGHSAALRTAFTRVSDDRRVQAILVAFCFGAALEGLAGGGAPVAICAVILMALGVSPIKAAAACLIADTSPVAFGALGQPIDVLGTQTGLPVHDLAVMIGRQTPLLALFIPLVLVFVVDGKTGLKQRWGVALAAGLSFAAVQCATSVFLTPALVDTVAAVVSGVVTVLVARASRVATTAAVQQRSLVTAGGGDSPVPPAGESTVDEKEPPVLAALAPYLLIVAVVIIANLPGVKDLIASLTTKVHWPGADVLSSEGKPLTISKISFAWVGAPGSLVLIAGLLSLPILGVGPGRAARVWLANLWQLRWAIFTVCCVIALSYVMNLSGQTTTLGVWLAGAGAAFPLVSPVIGWIGTVLTGSDTSSNTLFGLLQYTTAHHAGLSDVLLTSANSSGGVVGKAVSLQNLAIAAVAVGLGGKEGVLVRRTIGWTVVMVVVLSVLVYLQSTPVLGWLVP</sequence>
<organism evidence="9 10">
    <name type="scientific">Amycolatopsis rhabdoformis</name>
    <dbReference type="NCBI Taxonomy" id="1448059"/>
    <lineage>
        <taxon>Bacteria</taxon>
        <taxon>Bacillati</taxon>
        <taxon>Actinomycetota</taxon>
        <taxon>Actinomycetes</taxon>
        <taxon>Pseudonocardiales</taxon>
        <taxon>Pseudonocardiaceae</taxon>
        <taxon>Amycolatopsis</taxon>
    </lineage>
</organism>
<feature type="transmembrane region" description="Helical" evidence="8">
    <location>
        <begin position="40"/>
        <end position="59"/>
    </location>
</feature>
<evidence type="ECO:0000256" key="7">
    <source>
        <dbReference type="ARBA" id="ARBA00023136"/>
    </source>
</evidence>
<keyword evidence="3 8" id="KW-0813">Transport</keyword>
<reference evidence="9 10" key="1">
    <citation type="journal article" date="2015" name="Int. J. Syst. Evol. Microbiol.">
        <title>Amycolatopsis rhabdoformis sp. nov., an actinomycete isolated from a tropical forest soil.</title>
        <authorList>
            <person name="Souza W.R."/>
            <person name="Silva R.E."/>
            <person name="Goodfellow M."/>
            <person name="Busarakam K."/>
            <person name="Figueiro F.S."/>
            <person name="Ferreira D."/>
            <person name="Rodrigues-Filho E."/>
            <person name="Moraes L.A.B."/>
            <person name="Zucchi T.D."/>
        </authorList>
    </citation>
    <scope>NUCLEOTIDE SEQUENCE [LARGE SCALE GENOMIC DNA]</scope>
    <source>
        <strain evidence="9 10">NCIMB 14900</strain>
    </source>
</reference>
<evidence type="ECO:0000256" key="3">
    <source>
        <dbReference type="ARBA" id="ARBA00022448"/>
    </source>
</evidence>
<accession>A0ABZ1IAA1</accession>
<comment type="similarity">
    <text evidence="2 8">Belongs to the lactate permease family.</text>
</comment>
<comment type="subcellular location">
    <subcellularLocation>
        <location evidence="1 8">Cell membrane</location>
        <topology evidence="1 8">Multi-pass membrane protein</topology>
    </subcellularLocation>
</comment>
<keyword evidence="4 8" id="KW-1003">Cell membrane</keyword>
<dbReference type="EMBL" id="CP142149">
    <property type="protein sequence ID" value="WSE31396.1"/>
    <property type="molecule type" value="Genomic_DNA"/>
</dbReference>
<evidence type="ECO:0000256" key="2">
    <source>
        <dbReference type="ARBA" id="ARBA00010100"/>
    </source>
</evidence>
<feature type="transmembrane region" description="Helical" evidence="8">
    <location>
        <begin position="361"/>
        <end position="382"/>
    </location>
</feature>
<proteinExistence type="inferred from homology"/>
<dbReference type="NCBIfam" id="TIGR00795">
    <property type="entry name" value="lctP"/>
    <property type="match status" value="1"/>
</dbReference>
<feature type="transmembrane region" description="Helical" evidence="8">
    <location>
        <begin position="118"/>
        <end position="148"/>
    </location>
</feature>
<evidence type="ECO:0000313" key="9">
    <source>
        <dbReference type="EMBL" id="WSE31396.1"/>
    </source>
</evidence>
<gene>
    <name evidence="9" type="ORF">VSH64_04635</name>
</gene>